<dbReference type="PROSITE" id="PS50102">
    <property type="entry name" value="RRM"/>
    <property type="match status" value="1"/>
</dbReference>
<feature type="compositionally biased region" description="Low complexity" evidence="6">
    <location>
        <begin position="415"/>
        <end position="431"/>
    </location>
</feature>
<dbReference type="CDD" id="cd00590">
    <property type="entry name" value="RRM_SF"/>
    <property type="match status" value="1"/>
</dbReference>
<name>A0A3D8R9D8_9EURO</name>
<gene>
    <name evidence="8" type="ORF">DSM5745_08029</name>
</gene>
<feature type="compositionally biased region" description="Basic and acidic residues" evidence="6">
    <location>
        <begin position="198"/>
        <end position="268"/>
    </location>
</feature>
<keyword evidence="4" id="KW-0539">Nucleus</keyword>
<dbReference type="OrthoDB" id="18087at2759"/>
<evidence type="ECO:0000259" key="7">
    <source>
        <dbReference type="PROSITE" id="PS50102"/>
    </source>
</evidence>
<dbReference type="GO" id="GO:0005737">
    <property type="term" value="C:cytoplasm"/>
    <property type="evidence" value="ECO:0007669"/>
    <property type="project" value="TreeGrafter"/>
</dbReference>
<feature type="domain" description="RRM" evidence="7">
    <location>
        <begin position="429"/>
        <end position="495"/>
    </location>
</feature>
<keyword evidence="5" id="KW-0694">RNA-binding</keyword>
<feature type="compositionally biased region" description="Low complexity" evidence="6">
    <location>
        <begin position="524"/>
        <end position="540"/>
    </location>
</feature>
<keyword evidence="3" id="KW-0866">Nonsense-mediated mRNA decay</keyword>
<organism evidence="8 9">
    <name type="scientific">Aspergillus mulundensis</name>
    <dbReference type="NCBI Taxonomy" id="1810919"/>
    <lineage>
        <taxon>Eukaryota</taxon>
        <taxon>Fungi</taxon>
        <taxon>Dikarya</taxon>
        <taxon>Ascomycota</taxon>
        <taxon>Pezizomycotina</taxon>
        <taxon>Eurotiomycetes</taxon>
        <taxon>Eurotiomycetidae</taxon>
        <taxon>Eurotiales</taxon>
        <taxon>Aspergillaceae</taxon>
        <taxon>Aspergillus</taxon>
        <taxon>Aspergillus subgen. Nidulantes</taxon>
    </lineage>
</organism>
<evidence type="ECO:0000256" key="4">
    <source>
        <dbReference type="ARBA" id="ARBA00023242"/>
    </source>
</evidence>
<feature type="compositionally biased region" description="Gly residues" evidence="6">
    <location>
        <begin position="571"/>
        <end position="588"/>
    </location>
</feature>
<feature type="compositionally biased region" description="Gly residues" evidence="6">
    <location>
        <begin position="541"/>
        <end position="560"/>
    </location>
</feature>
<dbReference type="AlphaFoldDB" id="A0A3D8R9D8"/>
<evidence type="ECO:0000256" key="3">
    <source>
        <dbReference type="ARBA" id="ARBA00023161"/>
    </source>
</evidence>
<feature type="region of interest" description="Disordered" evidence="6">
    <location>
        <begin position="1"/>
        <end position="35"/>
    </location>
</feature>
<dbReference type="EMBL" id="PVWQ01000010">
    <property type="protein sequence ID" value="RDW70518.1"/>
    <property type="molecule type" value="Genomic_DNA"/>
</dbReference>
<comment type="subcellular location">
    <subcellularLocation>
        <location evidence="1">Nucleus</location>
    </subcellularLocation>
</comment>
<comment type="similarity">
    <text evidence="2">Belongs to the RENT3 family.</text>
</comment>
<evidence type="ECO:0000256" key="5">
    <source>
        <dbReference type="PROSITE-ProRule" id="PRU00176"/>
    </source>
</evidence>
<dbReference type="InterPro" id="IPR039722">
    <property type="entry name" value="Upf3"/>
</dbReference>
<protein>
    <recommendedName>
        <fullName evidence="7">RRM domain-containing protein</fullName>
    </recommendedName>
</protein>
<dbReference type="InterPro" id="IPR035979">
    <property type="entry name" value="RBD_domain_sf"/>
</dbReference>
<evidence type="ECO:0000313" key="8">
    <source>
        <dbReference type="EMBL" id="RDW70518.1"/>
    </source>
</evidence>
<dbReference type="GO" id="GO:0003729">
    <property type="term" value="F:mRNA binding"/>
    <property type="evidence" value="ECO:0007669"/>
    <property type="project" value="TreeGrafter"/>
</dbReference>
<dbReference type="GO" id="GO:0005730">
    <property type="term" value="C:nucleolus"/>
    <property type="evidence" value="ECO:0007669"/>
    <property type="project" value="TreeGrafter"/>
</dbReference>
<dbReference type="FunFam" id="3.30.70.330:FF:000797">
    <property type="entry name" value="Nonsense-mediated mRNA decay protein Upf3, putative"/>
    <property type="match status" value="1"/>
</dbReference>
<evidence type="ECO:0000256" key="1">
    <source>
        <dbReference type="ARBA" id="ARBA00004123"/>
    </source>
</evidence>
<dbReference type="GO" id="GO:0000184">
    <property type="term" value="P:nuclear-transcribed mRNA catabolic process, nonsense-mediated decay"/>
    <property type="evidence" value="ECO:0007669"/>
    <property type="project" value="UniProtKB-KW"/>
</dbReference>
<feature type="region of interest" description="Disordered" evidence="6">
    <location>
        <begin position="172"/>
        <end position="444"/>
    </location>
</feature>
<dbReference type="SMART" id="SM00360">
    <property type="entry name" value="RRM"/>
    <property type="match status" value="1"/>
</dbReference>
<dbReference type="CDD" id="cd12455">
    <property type="entry name" value="RRM_like_Smg4_UPF3"/>
    <property type="match status" value="1"/>
</dbReference>
<feature type="compositionally biased region" description="Basic and acidic residues" evidence="6">
    <location>
        <begin position="498"/>
        <end position="517"/>
    </location>
</feature>
<dbReference type="InterPro" id="IPR005120">
    <property type="entry name" value="UPF3_dom"/>
</dbReference>
<comment type="caution">
    <text evidence="8">The sequence shown here is derived from an EMBL/GenBank/DDBJ whole genome shotgun (WGS) entry which is preliminary data.</text>
</comment>
<feature type="compositionally biased region" description="Polar residues" evidence="6">
    <location>
        <begin position="380"/>
        <end position="406"/>
    </location>
</feature>
<dbReference type="Pfam" id="PF00076">
    <property type="entry name" value="RRM_1"/>
    <property type="match status" value="1"/>
</dbReference>
<evidence type="ECO:0000313" key="9">
    <source>
        <dbReference type="Proteomes" id="UP000256690"/>
    </source>
</evidence>
<dbReference type="PANTHER" id="PTHR13112:SF0">
    <property type="entry name" value="FI21285P1"/>
    <property type="match status" value="1"/>
</dbReference>
<dbReference type="GO" id="GO:0045727">
    <property type="term" value="P:positive regulation of translation"/>
    <property type="evidence" value="ECO:0007669"/>
    <property type="project" value="TreeGrafter"/>
</dbReference>
<dbReference type="InterPro" id="IPR000504">
    <property type="entry name" value="RRM_dom"/>
</dbReference>
<dbReference type="STRING" id="1810919.A0A3D8R9D8"/>
<proteinExistence type="inferred from homology"/>
<reference evidence="8 9" key="1">
    <citation type="journal article" date="2018" name="IMA Fungus">
        <title>IMA Genome-F 9: Draft genome sequence of Annulohypoxylon stygium, Aspergillus mulundensis, Berkeleyomyces basicola (syn. Thielaviopsis basicola), Ceratocystis smalleyi, two Cercospora beticola strains, Coleophoma cylindrospora, Fusarium fracticaudum, Phialophora cf. hyalina, and Morchella septimelata.</title>
        <authorList>
            <person name="Wingfield B.D."/>
            <person name="Bills G.F."/>
            <person name="Dong Y."/>
            <person name="Huang W."/>
            <person name="Nel W.J."/>
            <person name="Swalarsk-Parry B.S."/>
            <person name="Vaghefi N."/>
            <person name="Wilken P.M."/>
            <person name="An Z."/>
            <person name="de Beer Z.W."/>
            <person name="De Vos L."/>
            <person name="Chen L."/>
            <person name="Duong T.A."/>
            <person name="Gao Y."/>
            <person name="Hammerbacher A."/>
            <person name="Kikkert J.R."/>
            <person name="Li Y."/>
            <person name="Li H."/>
            <person name="Li K."/>
            <person name="Li Q."/>
            <person name="Liu X."/>
            <person name="Ma X."/>
            <person name="Naidoo K."/>
            <person name="Pethybridge S.J."/>
            <person name="Sun J."/>
            <person name="Steenkamp E.T."/>
            <person name="van der Nest M.A."/>
            <person name="van Wyk S."/>
            <person name="Wingfield M.J."/>
            <person name="Xiong C."/>
            <person name="Yue Q."/>
            <person name="Zhang X."/>
        </authorList>
    </citation>
    <scope>NUCLEOTIDE SEQUENCE [LARGE SCALE GENOMIC DNA]</scope>
    <source>
        <strain evidence="8 9">DSM 5745</strain>
    </source>
</reference>
<dbReference type="GeneID" id="38118399"/>
<dbReference type="Gene3D" id="3.30.70.330">
    <property type="match status" value="2"/>
</dbReference>
<feature type="compositionally biased region" description="Low complexity" evidence="6">
    <location>
        <begin position="589"/>
        <end position="598"/>
    </location>
</feature>
<dbReference type="Proteomes" id="UP000256690">
    <property type="component" value="Unassembled WGS sequence"/>
</dbReference>
<feature type="compositionally biased region" description="Low complexity" evidence="6">
    <location>
        <begin position="269"/>
        <end position="292"/>
    </location>
</feature>
<accession>A0A3D8R9D8</accession>
<keyword evidence="9" id="KW-1185">Reference proteome</keyword>
<dbReference type="InterPro" id="IPR012677">
    <property type="entry name" value="Nucleotide-bd_a/b_plait_sf"/>
</dbReference>
<feature type="region of interest" description="Disordered" evidence="6">
    <location>
        <begin position="498"/>
        <end position="604"/>
    </location>
</feature>
<feature type="compositionally biased region" description="Polar residues" evidence="6">
    <location>
        <begin position="1"/>
        <end position="23"/>
    </location>
</feature>
<dbReference type="SUPFAM" id="SSF54928">
    <property type="entry name" value="RNA-binding domain, RBD"/>
    <property type="match status" value="2"/>
</dbReference>
<sequence>MTQILSKSSGGVLQIPASATQKNAPAPKKAPKPAAPRLKLLVRRLPPGLTQEEFEAALGEAWKVGAGKVSWSQYKPGKISKDPAKPSRPSRAYLYVVSSEHITPLSDKVRSTSFLDARNTANDPVLLGPPNLEFAPYAKIPGSRVRKDARQGTIDQEPEFIQFLESLTQPITKPAAESTAEDENKKEAITTTPLVQYIKEKKANKAKEASNKSSRQRSEREPKAEKIQSKKLLQRPEKEVSPVSAEKTEKRSRNDRNDRNDKATKEAVKVANKQAASVSSKQAAKASSAQNAPKDTTTAQPATERRRERGNAAAVGKILQRDLGLAPSSNRRRGGRGTSGASGESEPRPEPAAATEVKKETPTRSPKASPAAQDAKAKRSNTPQPSETPTSQRSETSTPAQPTSTPRGPRGRGKQSSATTPTTPTSTATQAFLKHANPSQGVTEPLLETAFSPFGKVVKVEIDKKKGFGYVDFAEPESLQKAISASPVTVAQSQVVVLERKANPGAEKGRGKGRGEPKPPNPAAPAEANTNSNRGGKSNEGSGGSGSGGGGGGGGGGGSSDGRRGRRSGRGKGGSKANGGSGGGGGGSSNANANASEGKNAETK</sequence>
<dbReference type="PANTHER" id="PTHR13112">
    <property type="entry name" value="UPF3 REGULATOR OF NONSENSE TRANSCRIPTS-LIKE PROTEIN"/>
    <property type="match status" value="1"/>
</dbReference>
<dbReference type="FunFam" id="3.30.70.330:FF:000637">
    <property type="entry name" value="Nonsense-mediated mRNA decay protein Upf3, putative"/>
    <property type="match status" value="1"/>
</dbReference>
<evidence type="ECO:0000256" key="2">
    <source>
        <dbReference type="ARBA" id="ARBA00005991"/>
    </source>
</evidence>
<dbReference type="Pfam" id="PF03467">
    <property type="entry name" value="Smg4_UPF3"/>
    <property type="match status" value="1"/>
</dbReference>
<evidence type="ECO:0000256" key="6">
    <source>
        <dbReference type="SAM" id="MobiDB-lite"/>
    </source>
</evidence>
<dbReference type="RefSeq" id="XP_026601049.1">
    <property type="nucleotide sequence ID" value="XM_026750045.1"/>
</dbReference>